<dbReference type="Pfam" id="PF00650">
    <property type="entry name" value="CRAL_TRIO"/>
    <property type="match status" value="1"/>
</dbReference>
<dbReference type="InterPro" id="IPR036273">
    <property type="entry name" value="CRAL/TRIO_N_dom_sf"/>
</dbReference>
<feature type="compositionally biased region" description="Polar residues" evidence="1">
    <location>
        <begin position="1"/>
        <end position="12"/>
    </location>
</feature>
<organism evidence="3 4">
    <name type="scientific">Skeletonema marinoi</name>
    <dbReference type="NCBI Taxonomy" id="267567"/>
    <lineage>
        <taxon>Eukaryota</taxon>
        <taxon>Sar</taxon>
        <taxon>Stramenopiles</taxon>
        <taxon>Ochrophyta</taxon>
        <taxon>Bacillariophyta</taxon>
        <taxon>Coscinodiscophyceae</taxon>
        <taxon>Thalassiosirophycidae</taxon>
        <taxon>Thalassiosirales</taxon>
        <taxon>Skeletonemataceae</taxon>
        <taxon>Skeletonema</taxon>
        <taxon>Skeletonema marinoi-dohrnii complex</taxon>
    </lineage>
</organism>
<comment type="caution">
    <text evidence="3">The sequence shown here is derived from an EMBL/GenBank/DDBJ whole genome shotgun (WGS) entry which is preliminary data.</text>
</comment>
<dbReference type="PANTHER" id="PTHR45657">
    <property type="entry name" value="CRAL-TRIO DOMAIN-CONTAINING PROTEIN YKL091C-RELATED"/>
    <property type="match status" value="1"/>
</dbReference>
<dbReference type="SUPFAM" id="SSF52087">
    <property type="entry name" value="CRAL/TRIO domain"/>
    <property type="match status" value="1"/>
</dbReference>
<reference evidence="3" key="1">
    <citation type="submission" date="2023-06" db="EMBL/GenBank/DDBJ databases">
        <title>Survivors Of The Sea: Transcriptome response of Skeletonema marinoi to long-term dormancy.</title>
        <authorList>
            <person name="Pinder M.I.M."/>
            <person name="Kourtchenko O."/>
            <person name="Robertson E.K."/>
            <person name="Larsson T."/>
            <person name="Maumus F."/>
            <person name="Osuna-Cruz C.M."/>
            <person name="Vancaester E."/>
            <person name="Stenow R."/>
            <person name="Vandepoele K."/>
            <person name="Ploug H."/>
            <person name="Bruchert V."/>
            <person name="Godhe A."/>
            <person name="Topel M."/>
        </authorList>
    </citation>
    <scope>NUCLEOTIDE SEQUENCE</scope>
    <source>
        <strain evidence="3">R05AC</strain>
    </source>
</reference>
<feature type="domain" description="CRAL-TRIO" evidence="2">
    <location>
        <begin position="154"/>
        <end position="331"/>
    </location>
</feature>
<feature type="compositionally biased region" description="Polar residues" evidence="1">
    <location>
        <begin position="33"/>
        <end position="42"/>
    </location>
</feature>
<feature type="region of interest" description="Disordered" evidence="1">
    <location>
        <begin position="1"/>
        <end position="67"/>
    </location>
</feature>
<keyword evidence="4" id="KW-1185">Reference proteome</keyword>
<protein>
    <submittedName>
        <fullName evidence="3">CRAL/TRIO domain-containing protein</fullName>
    </submittedName>
</protein>
<dbReference type="Proteomes" id="UP001224775">
    <property type="component" value="Unassembled WGS sequence"/>
</dbReference>
<dbReference type="SMART" id="SM00516">
    <property type="entry name" value="SEC14"/>
    <property type="match status" value="1"/>
</dbReference>
<dbReference type="InterPro" id="IPR036865">
    <property type="entry name" value="CRAL-TRIO_dom_sf"/>
</dbReference>
<accession>A0AAD8YPY5</accession>
<evidence type="ECO:0000313" key="3">
    <source>
        <dbReference type="EMBL" id="KAK1749150.1"/>
    </source>
</evidence>
<dbReference type="PANTHER" id="PTHR45657:SF1">
    <property type="entry name" value="CRAL-TRIO DOMAIN-CONTAINING PROTEIN YKL091C-RELATED"/>
    <property type="match status" value="1"/>
</dbReference>
<dbReference type="SUPFAM" id="SSF46938">
    <property type="entry name" value="CRAL/TRIO N-terminal domain"/>
    <property type="match status" value="1"/>
</dbReference>
<dbReference type="AlphaFoldDB" id="A0AAD8YPY5"/>
<gene>
    <name evidence="3" type="ORF">QTG54_001089</name>
</gene>
<dbReference type="InterPro" id="IPR051026">
    <property type="entry name" value="PI/PC_transfer"/>
</dbReference>
<proteinExistence type="predicted"/>
<sequence length="456" mass="50540">MNGGSTSASPPGQWTADELMHGKAGDVSPPTSPNGSATTSGGQKKRFSMKAMRSPAKKSTDPLDWGMPGHLTKEEVDVFMKFRDEVEKRGGEFKSTVYSFSLIEGEAYCLTRWLRARKFVYDDVIAMVEEATEVRADARMHEFYPDPVSALGCGPSLFMHCYPQLYPGKAKNGCPIFISKPGVLNTDAMECITSLDGILKFHWHVMMHDYKQRLMEHKKAHPDFCNFQTVTVIDLEHLSTSQLSKRALSIVKTQTAIDSVCFPETMNRTLVINAPRFFSMTWGIIKGWIDPRTASKIELISSRKTWEARLRELCDEDEIPSDYGGKGPATTSALEKEYAPEGVLKEHFQLVHVGSSGHYNVAVPAGSEMEVTVWSRSVNEVIVSIVDENVKSKVFVGGVTFTHTGGTGDNDKPSSLLLTKERIVGPAKTKIKFESKAGRFSSAGNYFVSCSMFDKK</sequence>
<evidence type="ECO:0000313" key="4">
    <source>
        <dbReference type="Proteomes" id="UP001224775"/>
    </source>
</evidence>
<dbReference type="Gene3D" id="3.40.525.10">
    <property type="entry name" value="CRAL-TRIO lipid binding domain"/>
    <property type="match status" value="1"/>
</dbReference>
<evidence type="ECO:0000259" key="2">
    <source>
        <dbReference type="PROSITE" id="PS50191"/>
    </source>
</evidence>
<dbReference type="PROSITE" id="PS50191">
    <property type="entry name" value="CRAL_TRIO"/>
    <property type="match status" value="1"/>
</dbReference>
<name>A0AAD8YPY5_9STRA</name>
<dbReference type="InterPro" id="IPR001251">
    <property type="entry name" value="CRAL-TRIO_dom"/>
</dbReference>
<dbReference type="CDD" id="cd00170">
    <property type="entry name" value="SEC14"/>
    <property type="match status" value="1"/>
</dbReference>
<dbReference type="EMBL" id="JATAAI010000001">
    <property type="protein sequence ID" value="KAK1749150.1"/>
    <property type="molecule type" value="Genomic_DNA"/>
</dbReference>
<evidence type="ECO:0000256" key="1">
    <source>
        <dbReference type="SAM" id="MobiDB-lite"/>
    </source>
</evidence>